<name>A0AAE0IM21_9PEZI</name>
<dbReference type="Proteomes" id="UP001283341">
    <property type="component" value="Unassembled WGS sequence"/>
</dbReference>
<accession>A0AAE0IM21</accession>
<sequence>MAVNQQTQTVFLTLPGTCTGDLWHHAAAQILHEAYGSKPYDLITVLGTISEERDFNHSIRRAPAVFNYFRQIRAPCVLARISYPDGGEFEFSEKMLDADSDQLLRLFREQQQAPHFKEEPFEVLWPKLEIIQPDMKAPEHKTLHYFLSTTIAMQSLSLEIDREERVARLVRLGDALAGGSSIDDEIDRDVSRKIDELRTLIALKRSSTNARILLYNWRGPSTYPGHASLPSHLSQVTDHASRHGMLVIRVAAGVSGDEIQDTDLDLFDARAAGSSTIRDKRFTARFWRRVARELDSEVFGLIGGRSGSVDVAAFVGLNCYEWDEPVFNIAAAAAAAQDEGPLKKEYVDMQVPQYLRLLNQCSVVSVGLLDVASHDLDKGVFTRLEETELDRWLGGEVGVYPPFPDNDCARELLVYNIGRIEDCELGILATNLRRIWVKS</sequence>
<evidence type="ECO:0000313" key="1">
    <source>
        <dbReference type="EMBL" id="KAK3326826.1"/>
    </source>
</evidence>
<protein>
    <submittedName>
        <fullName evidence="1">Uncharacterized protein</fullName>
    </submittedName>
</protein>
<dbReference type="AlphaFoldDB" id="A0AAE0IM21"/>
<gene>
    <name evidence="1" type="ORF">B0H66DRAFT_551767</name>
</gene>
<organism evidence="1 2">
    <name type="scientific">Apodospora peruviana</name>
    <dbReference type="NCBI Taxonomy" id="516989"/>
    <lineage>
        <taxon>Eukaryota</taxon>
        <taxon>Fungi</taxon>
        <taxon>Dikarya</taxon>
        <taxon>Ascomycota</taxon>
        <taxon>Pezizomycotina</taxon>
        <taxon>Sordariomycetes</taxon>
        <taxon>Sordariomycetidae</taxon>
        <taxon>Sordariales</taxon>
        <taxon>Lasiosphaeriaceae</taxon>
        <taxon>Apodospora</taxon>
    </lineage>
</organism>
<evidence type="ECO:0000313" key="2">
    <source>
        <dbReference type="Proteomes" id="UP001283341"/>
    </source>
</evidence>
<reference evidence="1" key="2">
    <citation type="submission" date="2023-06" db="EMBL/GenBank/DDBJ databases">
        <authorList>
            <consortium name="Lawrence Berkeley National Laboratory"/>
            <person name="Haridas S."/>
            <person name="Hensen N."/>
            <person name="Bonometti L."/>
            <person name="Westerberg I."/>
            <person name="Brannstrom I.O."/>
            <person name="Guillou S."/>
            <person name="Cros-Aarteil S."/>
            <person name="Calhoun S."/>
            <person name="Kuo A."/>
            <person name="Mondo S."/>
            <person name="Pangilinan J."/>
            <person name="Riley R."/>
            <person name="Labutti K."/>
            <person name="Andreopoulos B."/>
            <person name="Lipzen A."/>
            <person name="Chen C."/>
            <person name="Yanf M."/>
            <person name="Daum C."/>
            <person name="Ng V."/>
            <person name="Clum A."/>
            <person name="Steindorff A."/>
            <person name="Ohm R."/>
            <person name="Martin F."/>
            <person name="Silar P."/>
            <person name="Natvig D."/>
            <person name="Lalanne C."/>
            <person name="Gautier V."/>
            <person name="Ament-Velasquez S.L."/>
            <person name="Kruys A."/>
            <person name="Hutchinson M.I."/>
            <person name="Powell A.J."/>
            <person name="Barry K."/>
            <person name="Miller A.N."/>
            <person name="Grigoriev I.V."/>
            <person name="Debuchy R."/>
            <person name="Gladieux P."/>
            <person name="Thoren M.H."/>
            <person name="Johannesson H."/>
        </authorList>
    </citation>
    <scope>NUCLEOTIDE SEQUENCE</scope>
    <source>
        <strain evidence="1">CBS 118394</strain>
    </source>
</reference>
<proteinExistence type="predicted"/>
<dbReference type="EMBL" id="JAUEDM010000002">
    <property type="protein sequence ID" value="KAK3326826.1"/>
    <property type="molecule type" value="Genomic_DNA"/>
</dbReference>
<comment type="caution">
    <text evidence="1">The sequence shown here is derived from an EMBL/GenBank/DDBJ whole genome shotgun (WGS) entry which is preliminary data.</text>
</comment>
<keyword evidence="2" id="KW-1185">Reference proteome</keyword>
<reference evidence="1" key="1">
    <citation type="journal article" date="2023" name="Mol. Phylogenet. Evol.">
        <title>Genome-scale phylogeny and comparative genomics of the fungal order Sordariales.</title>
        <authorList>
            <person name="Hensen N."/>
            <person name="Bonometti L."/>
            <person name="Westerberg I."/>
            <person name="Brannstrom I.O."/>
            <person name="Guillou S."/>
            <person name="Cros-Aarteil S."/>
            <person name="Calhoun S."/>
            <person name="Haridas S."/>
            <person name="Kuo A."/>
            <person name="Mondo S."/>
            <person name="Pangilinan J."/>
            <person name="Riley R."/>
            <person name="LaButti K."/>
            <person name="Andreopoulos B."/>
            <person name="Lipzen A."/>
            <person name="Chen C."/>
            <person name="Yan M."/>
            <person name="Daum C."/>
            <person name="Ng V."/>
            <person name="Clum A."/>
            <person name="Steindorff A."/>
            <person name="Ohm R.A."/>
            <person name="Martin F."/>
            <person name="Silar P."/>
            <person name="Natvig D.O."/>
            <person name="Lalanne C."/>
            <person name="Gautier V."/>
            <person name="Ament-Velasquez S.L."/>
            <person name="Kruys A."/>
            <person name="Hutchinson M.I."/>
            <person name="Powell A.J."/>
            <person name="Barry K."/>
            <person name="Miller A.N."/>
            <person name="Grigoriev I.V."/>
            <person name="Debuchy R."/>
            <person name="Gladieux P."/>
            <person name="Hiltunen Thoren M."/>
            <person name="Johannesson H."/>
        </authorList>
    </citation>
    <scope>NUCLEOTIDE SEQUENCE</scope>
    <source>
        <strain evidence="1">CBS 118394</strain>
    </source>
</reference>